<dbReference type="InterPro" id="IPR017946">
    <property type="entry name" value="PLC-like_Pdiesterase_TIM-brl"/>
</dbReference>
<feature type="domain" description="GP-PDE" evidence="2">
    <location>
        <begin position="23"/>
        <end position="250"/>
    </location>
</feature>
<comment type="caution">
    <text evidence="3">The sequence shown here is derived from an EMBL/GenBank/DDBJ whole genome shotgun (WGS) entry which is preliminary data.</text>
</comment>
<feature type="signal peptide" evidence="1">
    <location>
        <begin position="1"/>
        <end position="21"/>
    </location>
</feature>
<organism evidence="3 4">
    <name type="scientific">Parabacteroides faecalis</name>
    <dbReference type="NCBI Taxonomy" id="2924040"/>
    <lineage>
        <taxon>Bacteria</taxon>
        <taxon>Pseudomonadati</taxon>
        <taxon>Bacteroidota</taxon>
        <taxon>Bacteroidia</taxon>
        <taxon>Bacteroidales</taxon>
        <taxon>Tannerellaceae</taxon>
        <taxon>Parabacteroides</taxon>
    </lineage>
</organism>
<keyword evidence="1" id="KW-0732">Signal</keyword>
<dbReference type="SUPFAM" id="SSF51695">
    <property type="entry name" value="PLC-like phosphodiesterases"/>
    <property type="match status" value="1"/>
</dbReference>
<evidence type="ECO:0000313" key="3">
    <source>
        <dbReference type="EMBL" id="MCJ2381610.1"/>
    </source>
</evidence>
<accession>A0ABT0C3U6</accession>
<dbReference type="PANTHER" id="PTHR46211:SF1">
    <property type="entry name" value="GLYCEROPHOSPHODIESTER PHOSPHODIESTERASE, CYTOPLASMIC"/>
    <property type="match status" value="1"/>
</dbReference>
<proteinExistence type="predicted"/>
<dbReference type="PROSITE" id="PS51704">
    <property type="entry name" value="GP_PDE"/>
    <property type="match status" value="1"/>
</dbReference>
<evidence type="ECO:0000313" key="4">
    <source>
        <dbReference type="Proteomes" id="UP001165444"/>
    </source>
</evidence>
<evidence type="ECO:0000259" key="2">
    <source>
        <dbReference type="PROSITE" id="PS51704"/>
    </source>
</evidence>
<dbReference type="EMBL" id="JAKZMM010000038">
    <property type="protein sequence ID" value="MCJ2381610.1"/>
    <property type="molecule type" value="Genomic_DNA"/>
</dbReference>
<sequence length="252" mass="28503">MKKLFITCALALLAGLSSLSAQTRLIAHRGFWDREGSAQNSIASLVASHEVKAYGSELDVIITADGIPVVHHDDEVQGIRIEDASYEQIKDIQLKNGEVIPTFESYLQKFMTLSDMKLIVEIKPHKRIVNEDRAVNAVVALIEKYQLENRVDYISFSMNICKELVDRVPYAPVAYLNGEVSPADLKRLGMDMDYHYKVFEKNPTWIQEAKDLGVKVNVWTVNDPALMQSLMEQGIDFITTDKPLEFNKLKAE</sequence>
<name>A0ABT0C3U6_9BACT</name>
<gene>
    <name evidence="3" type="ORF">MUN53_13495</name>
</gene>
<feature type="chain" id="PRO_5046860302" evidence="1">
    <location>
        <begin position="22"/>
        <end position="252"/>
    </location>
</feature>
<dbReference type="InterPro" id="IPR030395">
    <property type="entry name" value="GP_PDE_dom"/>
</dbReference>
<dbReference type="Proteomes" id="UP001165444">
    <property type="component" value="Unassembled WGS sequence"/>
</dbReference>
<dbReference type="RefSeq" id="WP_243326018.1">
    <property type="nucleotide sequence ID" value="NZ_JAKZMM010000038.1"/>
</dbReference>
<dbReference type="Pfam" id="PF03009">
    <property type="entry name" value="GDPD"/>
    <property type="match status" value="1"/>
</dbReference>
<reference evidence="3 4" key="1">
    <citation type="submission" date="2022-03" db="EMBL/GenBank/DDBJ databases">
        <title>Parabacteroides sp. nov. isolated from swine feces.</title>
        <authorList>
            <person name="Bak J.E."/>
        </authorList>
    </citation>
    <scope>NUCLEOTIDE SEQUENCE [LARGE SCALE GENOMIC DNA]</scope>
    <source>
        <strain evidence="3 4">AGMB00274</strain>
    </source>
</reference>
<protein>
    <submittedName>
        <fullName evidence="3">Glycerophosphodiester phosphodiesterase</fullName>
    </submittedName>
</protein>
<keyword evidence="4" id="KW-1185">Reference proteome</keyword>
<dbReference type="PANTHER" id="PTHR46211">
    <property type="entry name" value="GLYCEROPHOSPHORYL DIESTER PHOSPHODIESTERASE"/>
    <property type="match status" value="1"/>
</dbReference>
<evidence type="ECO:0000256" key="1">
    <source>
        <dbReference type="SAM" id="SignalP"/>
    </source>
</evidence>
<dbReference type="Gene3D" id="3.20.20.190">
    <property type="entry name" value="Phosphatidylinositol (PI) phosphodiesterase"/>
    <property type="match status" value="1"/>
</dbReference>